<evidence type="ECO:0000313" key="3">
    <source>
        <dbReference type="Proteomes" id="UP000218334"/>
    </source>
</evidence>
<evidence type="ECO:0000256" key="1">
    <source>
        <dbReference type="SAM" id="SignalP"/>
    </source>
</evidence>
<dbReference type="EMBL" id="KZ293449">
    <property type="protein sequence ID" value="PBK64852.1"/>
    <property type="molecule type" value="Genomic_DNA"/>
</dbReference>
<gene>
    <name evidence="2" type="ORF">ARMSODRAFT_1022843</name>
</gene>
<organism evidence="2 3">
    <name type="scientific">Armillaria solidipes</name>
    <dbReference type="NCBI Taxonomy" id="1076256"/>
    <lineage>
        <taxon>Eukaryota</taxon>
        <taxon>Fungi</taxon>
        <taxon>Dikarya</taxon>
        <taxon>Basidiomycota</taxon>
        <taxon>Agaricomycotina</taxon>
        <taxon>Agaricomycetes</taxon>
        <taxon>Agaricomycetidae</taxon>
        <taxon>Agaricales</taxon>
        <taxon>Marasmiineae</taxon>
        <taxon>Physalacriaceae</taxon>
        <taxon>Armillaria</taxon>
    </lineage>
</organism>
<proteinExistence type="predicted"/>
<keyword evidence="1" id="KW-0732">Signal</keyword>
<feature type="chain" id="PRO_5013870717" evidence="1">
    <location>
        <begin position="27"/>
        <end position="88"/>
    </location>
</feature>
<keyword evidence="3" id="KW-1185">Reference proteome</keyword>
<feature type="signal peptide" evidence="1">
    <location>
        <begin position="1"/>
        <end position="26"/>
    </location>
</feature>
<protein>
    <submittedName>
        <fullName evidence="2">Uncharacterized protein</fullName>
    </submittedName>
</protein>
<evidence type="ECO:0000313" key="2">
    <source>
        <dbReference type="EMBL" id="PBK64852.1"/>
    </source>
</evidence>
<dbReference type="AlphaFoldDB" id="A0A2H3BCU1"/>
<accession>A0A2H3BCU1</accession>
<name>A0A2H3BCU1_9AGAR</name>
<dbReference type="Proteomes" id="UP000218334">
    <property type="component" value="Unassembled WGS sequence"/>
</dbReference>
<sequence>MEMSHILDSAEVLLLICRSFLQVVQQLFEDGPNWPQSLSRFYLGLTPPLPALPDLTLKSPTLVEGFGRLRAQAQAMESSKPWSALVAS</sequence>
<reference evidence="3" key="1">
    <citation type="journal article" date="2017" name="Nat. Ecol. Evol.">
        <title>Genome expansion and lineage-specific genetic innovations in the forest pathogenic fungi Armillaria.</title>
        <authorList>
            <person name="Sipos G."/>
            <person name="Prasanna A.N."/>
            <person name="Walter M.C."/>
            <person name="O'Connor E."/>
            <person name="Balint B."/>
            <person name="Krizsan K."/>
            <person name="Kiss B."/>
            <person name="Hess J."/>
            <person name="Varga T."/>
            <person name="Slot J."/>
            <person name="Riley R."/>
            <person name="Boka B."/>
            <person name="Rigling D."/>
            <person name="Barry K."/>
            <person name="Lee J."/>
            <person name="Mihaltcheva S."/>
            <person name="LaButti K."/>
            <person name="Lipzen A."/>
            <person name="Waldron R."/>
            <person name="Moloney N.M."/>
            <person name="Sperisen C."/>
            <person name="Kredics L."/>
            <person name="Vagvoelgyi C."/>
            <person name="Patrignani A."/>
            <person name="Fitzpatrick D."/>
            <person name="Nagy I."/>
            <person name="Doyle S."/>
            <person name="Anderson J.B."/>
            <person name="Grigoriev I.V."/>
            <person name="Gueldener U."/>
            <person name="Muensterkoetter M."/>
            <person name="Nagy L.G."/>
        </authorList>
    </citation>
    <scope>NUCLEOTIDE SEQUENCE [LARGE SCALE GENOMIC DNA]</scope>
    <source>
        <strain evidence="3">28-4</strain>
    </source>
</reference>